<dbReference type="PIR" id="E69321">
    <property type="entry name" value="E69321"/>
</dbReference>
<dbReference type="RefSeq" id="WP_010878077.1">
    <property type="nucleotide sequence ID" value="NC_000917.1"/>
</dbReference>
<gene>
    <name evidence="2" type="ordered locus">AF_0573</name>
</gene>
<dbReference type="Proteomes" id="UP000002199">
    <property type="component" value="Chromosome"/>
</dbReference>
<feature type="domain" description="Small zinc finger protein HVO-2753-like zinc-binding pocket" evidence="1">
    <location>
        <begin position="7"/>
        <end position="50"/>
    </location>
</feature>
<accession>O29682</accession>
<dbReference type="HOGENOM" id="CLU_196471_0_0_2"/>
<dbReference type="STRING" id="224325.AF_0573"/>
<dbReference type="Pfam" id="PF07754">
    <property type="entry name" value="HVO_2753_ZBP"/>
    <property type="match status" value="1"/>
</dbReference>
<sequence>MMDITRCVSCGAVLVGANYVAFPCPECGEMIYRCKKCRRLSNPYVCESCGFEGP</sequence>
<reference evidence="2 3" key="1">
    <citation type="journal article" date="1997" name="Nature">
        <title>The complete genome sequence of the hyperthermophilic, sulphate-reducing archaeon Archaeoglobus fulgidus.</title>
        <authorList>
            <person name="Klenk H.P."/>
            <person name="Clayton R.A."/>
            <person name="Tomb J."/>
            <person name="White O."/>
            <person name="Nelson K.E."/>
            <person name="Ketchum K.A."/>
            <person name="Dodson R.J."/>
            <person name="Gwinn M."/>
            <person name="Hickey E.K."/>
            <person name="Peterson J.D."/>
            <person name="Richardson D.L."/>
            <person name="Kerlavage A.R."/>
            <person name="Graham D.E."/>
            <person name="Kyrpides N.C."/>
            <person name="Fleischmann R.D."/>
            <person name="Quackenbush J."/>
            <person name="Lee N.H."/>
            <person name="Sutton G.G."/>
            <person name="Gill S."/>
            <person name="Kirkness E.F."/>
            <person name="Dougherty B.A."/>
            <person name="McKenney K."/>
            <person name="Adams M.D."/>
            <person name="Loftus B."/>
            <person name="Peterson S."/>
            <person name="Reich C.I."/>
            <person name="McNeil L.K."/>
            <person name="Badger J.H."/>
            <person name="Glodek A."/>
            <person name="Zhou L."/>
            <person name="Overbeek R."/>
            <person name="Gocayne J.D."/>
            <person name="Weidman J.F."/>
            <person name="McDonald L."/>
            <person name="Utterback T."/>
            <person name="Cotton M.D."/>
            <person name="Spriggs T."/>
            <person name="Artiach P."/>
            <person name="Kaine B.P."/>
            <person name="Sykes S.M."/>
            <person name="Sadow P.W."/>
            <person name="D'Andrea K.P."/>
            <person name="Bowman C."/>
            <person name="Fujii C."/>
            <person name="Garland S.A."/>
            <person name="Mason T.M."/>
            <person name="Olsen G.J."/>
            <person name="Fraser C.M."/>
            <person name="Smith H.O."/>
            <person name="Woese C.R."/>
            <person name="Venter J.C."/>
        </authorList>
    </citation>
    <scope>NUCLEOTIDE SEQUENCE [LARGE SCALE GENOMIC DNA]</scope>
    <source>
        <strain evidence="3">ATCC 49558 / DSM 4304 / JCM 9628 / NBRC 100126 / VC-16</strain>
    </source>
</reference>
<dbReference type="InterPro" id="IPR011668">
    <property type="entry name" value="HVO_2753-like_ZBP"/>
</dbReference>
<organism evidence="2 3">
    <name type="scientific">Archaeoglobus fulgidus (strain ATCC 49558 / DSM 4304 / JCM 9628 / NBRC 100126 / VC-16)</name>
    <dbReference type="NCBI Taxonomy" id="224325"/>
    <lineage>
        <taxon>Archaea</taxon>
        <taxon>Methanobacteriati</taxon>
        <taxon>Methanobacteriota</taxon>
        <taxon>Archaeoglobi</taxon>
        <taxon>Archaeoglobales</taxon>
        <taxon>Archaeoglobaceae</taxon>
        <taxon>Archaeoglobus</taxon>
    </lineage>
</organism>
<dbReference type="PANTHER" id="PTHR40733:SF1">
    <property type="entry name" value="SMALL ZINC FINGER PROTEIN HVO-2753-LIKE ZINC-BINDING POCKET DOMAIN-CONTAINING PROTEIN"/>
    <property type="match status" value="1"/>
</dbReference>
<dbReference type="PANTHER" id="PTHR40733">
    <property type="entry name" value="ZINC-RIBBON RNA-BINDING PROTEIN INVOLVED IN TRANSLATION-RELATED"/>
    <property type="match status" value="1"/>
</dbReference>
<dbReference type="PhylomeDB" id="O29682"/>
<dbReference type="KEGG" id="afu:AF_0573"/>
<keyword evidence="3" id="KW-1185">Reference proteome</keyword>
<dbReference type="GeneID" id="24794174"/>
<dbReference type="EnsemblBacteria" id="AAB90678">
    <property type="protein sequence ID" value="AAB90678"/>
    <property type="gene ID" value="AF_0573"/>
</dbReference>
<name>O29682_ARCFU</name>
<dbReference type="PaxDb" id="224325-AF_0573"/>
<dbReference type="AlphaFoldDB" id="O29682"/>
<protein>
    <recommendedName>
        <fullName evidence="1">Small zinc finger protein HVO-2753-like zinc-binding pocket domain-containing protein</fullName>
    </recommendedName>
</protein>
<dbReference type="NCBIfam" id="NF011481">
    <property type="entry name" value="PRK14890.1"/>
    <property type="match status" value="1"/>
</dbReference>
<proteinExistence type="predicted"/>
<evidence type="ECO:0000259" key="1">
    <source>
        <dbReference type="Pfam" id="PF07754"/>
    </source>
</evidence>
<dbReference type="eggNOG" id="arCOG01989">
    <property type="taxonomic scope" value="Archaea"/>
</dbReference>
<evidence type="ECO:0000313" key="2">
    <source>
        <dbReference type="EMBL" id="AAB90678.1"/>
    </source>
</evidence>
<evidence type="ECO:0000313" key="3">
    <source>
        <dbReference type="Proteomes" id="UP000002199"/>
    </source>
</evidence>
<dbReference type="InterPro" id="IPR044720">
    <property type="entry name" value="HVO_2753-like"/>
</dbReference>
<dbReference type="EMBL" id="AE000782">
    <property type="protein sequence ID" value="AAB90678.1"/>
    <property type="molecule type" value="Genomic_DNA"/>
</dbReference>